<dbReference type="Gene3D" id="2.160.20.120">
    <property type="match status" value="1"/>
</dbReference>
<name>A0ABV3GD25_MICGL</name>
<accession>A0ABV3GD25</accession>
<evidence type="ECO:0000313" key="3">
    <source>
        <dbReference type="Proteomes" id="UP001551675"/>
    </source>
</evidence>
<evidence type="ECO:0000259" key="1">
    <source>
        <dbReference type="Pfam" id="PF13349"/>
    </source>
</evidence>
<reference evidence="2 3" key="1">
    <citation type="submission" date="2024-06" db="EMBL/GenBank/DDBJ databases">
        <title>The Natural Products Discovery Center: Release of the First 8490 Sequenced Strains for Exploring Actinobacteria Biosynthetic Diversity.</title>
        <authorList>
            <person name="Kalkreuter E."/>
            <person name="Kautsar S.A."/>
            <person name="Yang D."/>
            <person name="Bader C.D."/>
            <person name="Teijaro C.N."/>
            <person name="Fluegel L."/>
            <person name="Davis C.M."/>
            <person name="Simpson J.R."/>
            <person name="Lauterbach L."/>
            <person name="Steele A.D."/>
            <person name="Gui C."/>
            <person name="Meng S."/>
            <person name="Li G."/>
            <person name="Viehrig K."/>
            <person name="Ye F."/>
            <person name="Su P."/>
            <person name="Kiefer A.F."/>
            <person name="Nichols A."/>
            <person name="Cepeda A.J."/>
            <person name="Yan W."/>
            <person name="Fan B."/>
            <person name="Jiang Y."/>
            <person name="Adhikari A."/>
            <person name="Zheng C.-J."/>
            <person name="Schuster L."/>
            <person name="Cowan T.M."/>
            <person name="Smanski M.J."/>
            <person name="Chevrette M.G."/>
            <person name="De Carvalho L.P.S."/>
            <person name="Shen B."/>
        </authorList>
    </citation>
    <scope>NUCLEOTIDE SEQUENCE [LARGE SCALE GENOMIC DNA]</scope>
    <source>
        <strain evidence="2 3">NPDC050100</strain>
    </source>
</reference>
<keyword evidence="3" id="KW-1185">Reference proteome</keyword>
<protein>
    <submittedName>
        <fullName evidence="2">DUF4097 family beta strand repeat-containing protein</fullName>
    </submittedName>
</protein>
<evidence type="ECO:0000313" key="2">
    <source>
        <dbReference type="EMBL" id="MEV0969346.1"/>
    </source>
</evidence>
<dbReference type="InterPro" id="IPR025164">
    <property type="entry name" value="Toastrack_DUF4097"/>
</dbReference>
<dbReference type="EMBL" id="JBFALK010000005">
    <property type="protein sequence ID" value="MEV0969346.1"/>
    <property type="molecule type" value="Genomic_DNA"/>
</dbReference>
<sequence>MRRKNIAVLGIALGLGLTLSACDLRFGAWKERETLTYDVTDKVAALVVRAGVGDVTVNGSDASGIQVAETLEWTGDKPHDGHKVNGDTLTLAYDCNNCAIHYRVDVPRGLDVKVESGTGDITVRSLTGPVRLTTGTGDVDTSGLGGKQVSAETGTGDVKLKFASAPDRVDVETGTGDATMWIPAESYKLTADTGLGDKEIGIVSDPSASRSITITTGIGDIKVLKP</sequence>
<dbReference type="Pfam" id="PF13349">
    <property type="entry name" value="DUF4097"/>
    <property type="match status" value="1"/>
</dbReference>
<dbReference type="Proteomes" id="UP001551675">
    <property type="component" value="Unassembled WGS sequence"/>
</dbReference>
<gene>
    <name evidence="2" type="ORF">AB0I59_11985</name>
</gene>
<organism evidence="2 3">
    <name type="scientific">Microtetraspora glauca</name>
    <dbReference type="NCBI Taxonomy" id="1996"/>
    <lineage>
        <taxon>Bacteria</taxon>
        <taxon>Bacillati</taxon>
        <taxon>Actinomycetota</taxon>
        <taxon>Actinomycetes</taxon>
        <taxon>Streptosporangiales</taxon>
        <taxon>Streptosporangiaceae</taxon>
        <taxon>Microtetraspora</taxon>
    </lineage>
</organism>
<proteinExistence type="predicted"/>
<feature type="domain" description="DUF4097" evidence="1">
    <location>
        <begin position="44"/>
        <end position="223"/>
    </location>
</feature>
<dbReference type="PROSITE" id="PS51257">
    <property type="entry name" value="PROKAR_LIPOPROTEIN"/>
    <property type="match status" value="1"/>
</dbReference>
<comment type="caution">
    <text evidence="2">The sequence shown here is derived from an EMBL/GenBank/DDBJ whole genome shotgun (WGS) entry which is preliminary data.</text>
</comment>
<dbReference type="RefSeq" id="WP_061257584.1">
    <property type="nucleotide sequence ID" value="NZ_JBFALK010000005.1"/>
</dbReference>